<evidence type="ECO:0000313" key="1">
    <source>
        <dbReference type="EMBL" id="OUC44790.1"/>
    </source>
</evidence>
<feature type="non-terminal residue" evidence="1">
    <location>
        <position position="79"/>
    </location>
</feature>
<organism evidence="1 2">
    <name type="scientific">Trichinella nativa</name>
    <dbReference type="NCBI Taxonomy" id="6335"/>
    <lineage>
        <taxon>Eukaryota</taxon>
        <taxon>Metazoa</taxon>
        <taxon>Ecdysozoa</taxon>
        <taxon>Nematoda</taxon>
        <taxon>Enoplea</taxon>
        <taxon>Dorylaimia</taxon>
        <taxon>Trichinellida</taxon>
        <taxon>Trichinellidae</taxon>
        <taxon>Trichinella</taxon>
    </lineage>
</organism>
<dbReference type="EMBL" id="LVZM01011724">
    <property type="protein sequence ID" value="OUC44790.1"/>
    <property type="molecule type" value="Genomic_DNA"/>
</dbReference>
<proteinExistence type="predicted"/>
<dbReference type="AlphaFoldDB" id="A0A1Y3EJA4"/>
<dbReference type="Proteomes" id="UP000243006">
    <property type="component" value="Unassembled WGS sequence"/>
</dbReference>
<accession>A0A1Y3EJA4</accession>
<name>A0A1Y3EJA4_9BILA</name>
<sequence length="79" mass="9451">MWHPDSAFTTVQSLWYISSQLLFYICQKLLQFQLANFSETLRWLRQLLVYRNLYLLSNREIANYGSSEQLCKQAAQKLE</sequence>
<comment type="caution">
    <text evidence="1">The sequence shown here is derived from an EMBL/GenBank/DDBJ whole genome shotgun (WGS) entry which is preliminary data.</text>
</comment>
<reference evidence="1 2" key="1">
    <citation type="submission" date="2015-04" db="EMBL/GenBank/DDBJ databases">
        <title>Draft genome of the roundworm Trichinella nativa.</title>
        <authorList>
            <person name="Mitreva M."/>
        </authorList>
    </citation>
    <scope>NUCLEOTIDE SEQUENCE [LARGE SCALE GENOMIC DNA]</scope>
    <source>
        <strain evidence="1 2">ISS45</strain>
    </source>
</reference>
<evidence type="ECO:0000313" key="2">
    <source>
        <dbReference type="Proteomes" id="UP000243006"/>
    </source>
</evidence>
<gene>
    <name evidence="1" type="ORF">D917_08826</name>
</gene>
<protein>
    <submittedName>
        <fullName evidence="1">Uncharacterized protein</fullName>
    </submittedName>
</protein>